<dbReference type="Gene3D" id="3.40.50.300">
    <property type="entry name" value="P-loop containing nucleotide triphosphate hydrolases"/>
    <property type="match status" value="1"/>
</dbReference>
<dbReference type="Pfam" id="PF00005">
    <property type="entry name" value="ABC_tran"/>
    <property type="match status" value="1"/>
</dbReference>
<dbReference type="CDD" id="cd03268">
    <property type="entry name" value="ABC_BcrA_bacitracin_resist"/>
    <property type="match status" value="1"/>
</dbReference>
<proteinExistence type="inferred from homology"/>
<dbReference type="eggNOG" id="COG1131">
    <property type="taxonomic scope" value="Bacteria"/>
</dbReference>
<evidence type="ECO:0000256" key="1">
    <source>
        <dbReference type="ARBA" id="ARBA00005417"/>
    </source>
</evidence>
<dbReference type="RefSeq" id="WP_013557885.1">
    <property type="nucleotide sequence ID" value="NC_014958.1"/>
</dbReference>
<reference evidence="6 7" key="1">
    <citation type="journal article" date="2011" name="Stand. Genomic Sci.">
        <title>Complete genome sequence of Deinococcus maricopensis type strain (LB-34).</title>
        <authorList>
            <person name="Pukall R."/>
            <person name="Zeytun A."/>
            <person name="Lucas S."/>
            <person name="Lapidus A."/>
            <person name="Hammon N."/>
            <person name="Deshpande S."/>
            <person name="Nolan M."/>
            <person name="Cheng J.F."/>
            <person name="Pitluck S."/>
            <person name="Liolios K."/>
            <person name="Pagani I."/>
            <person name="Mikhailova N."/>
            <person name="Ivanova N."/>
            <person name="Mavromatis K."/>
            <person name="Pati A."/>
            <person name="Tapia R."/>
            <person name="Han C."/>
            <person name="Goodwin L."/>
            <person name="Chen A."/>
            <person name="Palaniappan K."/>
            <person name="Land M."/>
            <person name="Hauser L."/>
            <person name="Chang Y.J."/>
            <person name="Jeffries C.D."/>
            <person name="Brambilla E.M."/>
            <person name="Rohde M."/>
            <person name="Goker M."/>
            <person name="Detter J.C."/>
            <person name="Woyke T."/>
            <person name="Bristow J."/>
            <person name="Eisen J.A."/>
            <person name="Markowitz V."/>
            <person name="Hugenholtz P."/>
            <person name="Kyrpides N.C."/>
            <person name="Klenk H.P."/>
        </authorList>
    </citation>
    <scope>NUCLEOTIDE SEQUENCE [LARGE SCALE GENOMIC DNA]</scope>
    <source>
        <strain evidence="7">DSM 21211 / LMG 22137 / NRRL B-23946 / LB-34</strain>
    </source>
</reference>
<evidence type="ECO:0000256" key="2">
    <source>
        <dbReference type="ARBA" id="ARBA00022448"/>
    </source>
</evidence>
<keyword evidence="4" id="KW-0067">ATP-binding</keyword>
<evidence type="ECO:0000313" key="7">
    <source>
        <dbReference type="Proteomes" id="UP000008635"/>
    </source>
</evidence>
<organism evidence="6 7">
    <name type="scientific">Deinococcus maricopensis (strain DSM 21211 / LMG 22137 / NRRL B-23946 / LB-34)</name>
    <dbReference type="NCBI Taxonomy" id="709986"/>
    <lineage>
        <taxon>Bacteria</taxon>
        <taxon>Thermotogati</taxon>
        <taxon>Deinococcota</taxon>
        <taxon>Deinococci</taxon>
        <taxon>Deinococcales</taxon>
        <taxon>Deinococcaceae</taxon>
        <taxon>Deinococcus</taxon>
    </lineage>
</organism>
<evidence type="ECO:0000256" key="3">
    <source>
        <dbReference type="ARBA" id="ARBA00022741"/>
    </source>
</evidence>
<dbReference type="GO" id="GO:0016887">
    <property type="term" value="F:ATP hydrolysis activity"/>
    <property type="evidence" value="ECO:0007669"/>
    <property type="project" value="InterPro"/>
</dbReference>
<dbReference type="HOGENOM" id="CLU_000604_1_2_0"/>
<reference evidence="7" key="2">
    <citation type="submission" date="2011-01" db="EMBL/GenBank/DDBJ databases">
        <title>The complete genome of Deinococcus maricopensis DSM 21211.</title>
        <authorList>
            <consortium name="US DOE Joint Genome Institute (JGI-PGF)"/>
            <person name="Lucas S."/>
            <person name="Copeland A."/>
            <person name="Lapidus A."/>
            <person name="Goodwin L."/>
            <person name="Pitluck S."/>
            <person name="Kyrpides N."/>
            <person name="Mavromatis K."/>
            <person name="Pagani I."/>
            <person name="Ivanova N."/>
            <person name="Ovchinnikova G."/>
            <person name="Zeytun A."/>
            <person name="Detter J.C."/>
            <person name="Han C."/>
            <person name="Land M."/>
            <person name="Hauser L."/>
            <person name="Markowitz V."/>
            <person name="Cheng J.-F."/>
            <person name="Hugenholtz P."/>
            <person name="Woyke T."/>
            <person name="Wu D."/>
            <person name="Pukall R."/>
            <person name="Gehrich-Schroeter G."/>
            <person name="Brambilla E."/>
            <person name="Klenk H.-P."/>
            <person name="Eisen J.A."/>
        </authorList>
    </citation>
    <scope>NUCLEOTIDE SEQUENCE [LARGE SCALE GENOMIC DNA]</scope>
    <source>
        <strain evidence="7">DSM 21211 / LMG 22137 / NRRL B-23946 / LB-34</strain>
    </source>
</reference>
<dbReference type="InterPro" id="IPR027417">
    <property type="entry name" value="P-loop_NTPase"/>
</dbReference>
<dbReference type="EMBL" id="CP002454">
    <property type="protein sequence ID" value="ADV68381.1"/>
    <property type="molecule type" value="Genomic_DNA"/>
</dbReference>
<gene>
    <name evidence="6" type="ordered locus">Deima_2752</name>
</gene>
<dbReference type="OrthoDB" id="9804819at2"/>
<dbReference type="PROSITE" id="PS50893">
    <property type="entry name" value="ABC_TRANSPORTER_2"/>
    <property type="match status" value="1"/>
</dbReference>
<dbReference type="PANTHER" id="PTHR43335:SF4">
    <property type="entry name" value="ABC TRANSPORTER, ATP-BINDING PROTEIN"/>
    <property type="match status" value="1"/>
</dbReference>
<dbReference type="InterPro" id="IPR003593">
    <property type="entry name" value="AAA+_ATPase"/>
</dbReference>
<evidence type="ECO:0000313" key="6">
    <source>
        <dbReference type="EMBL" id="ADV68381.1"/>
    </source>
</evidence>
<accession>E8UBE2</accession>
<keyword evidence="7" id="KW-1185">Reference proteome</keyword>
<comment type="similarity">
    <text evidence="1">Belongs to the ABC transporter superfamily.</text>
</comment>
<name>E8UBE2_DEIML</name>
<evidence type="ECO:0000256" key="4">
    <source>
        <dbReference type="ARBA" id="ARBA00022840"/>
    </source>
</evidence>
<dbReference type="SMART" id="SM00382">
    <property type="entry name" value="AAA"/>
    <property type="match status" value="1"/>
</dbReference>
<sequence length="299" mass="32124" precursor="true">MNDVLTVSHLTKRYGRVHALRDLTLTVGRGQIYGFLGPNGAGKTTAIRAMLGLTRPNSGTVRLFGEPLHRAALARVGALVEAPSAYPHLTGRENLEVTRRLRGADARELPEVLALVGLTDAADRPVRGYSLGMRGRLSIAAALLGRPEFLLLDEPTNGLDPQGIREVRDLIRALPERGLTVMLSSHLLAEIEQVATHVGIVADGTTRFEGTLADLRAQAHPELRVTTDQPSEAAVHLAQLGHAARVDGADVVLPDPRVSADVNEALVRAGHRVSRLAATTHTLEELFLNLVRAPEARAC</sequence>
<evidence type="ECO:0000259" key="5">
    <source>
        <dbReference type="PROSITE" id="PS50893"/>
    </source>
</evidence>
<feature type="domain" description="ABC transporter" evidence="5">
    <location>
        <begin position="5"/>
        <end position="228"/>
    </location>
</feature>
<dbReference type="PANTHER" id="PTHR43335">
    <property type="entry name" value="ABC TRANSPORTER, ATP-BINDING PROTEIN"/>
    <property type="match status" value="1"/>
</dbReference>
<dbReference type="Proteomes" id="UP000008635">
    <property type="component" value="Chromosome"/>
</dbReference>
<keyword evidence="2" id="KW-0813">Transport</keyword>
<keyword evidence="3" id="KW-0547">Nucleotide-binding</keyword>
<dbReference type="STRING" id="709986.Deima_2752"/>
<dbReference type="SUPFAM" id="SSF52540">
    <property type="entry name" value="P-loop containing nucleoside triphosphate hydrolases"/>
    <property type="match status" value="1"/>
</dbReference>
<dbReference type="GO" id="GO:0005524">
    <property type="term" value="F:ATP binding"/>
    <property type="evidence" value="ECO:0007669"/>
    <property type="project" value="UniProtKB-KW"/>
</dbReference>
<dbReference type="AlphaFoldDB" id="E8UBE2"/>
<dbReference type="InterPro" id="IPR003439">
    <property type="entry name" value="ABC_transporter-like_ATP-bd"/>
</dbReference>
<protein>
    <submittedName>
        <fullName evidence="6">ABC transporter related protein</fullName>
    </submittedName>
</protein>
<dbReference type="KEGG" id="dmr:Deima_2752"/>